<evidence type="ECO:0000256" key="11">
    <source>
        <dbReference type="ARBA" id="ARBA00022842"/>
    </source>
</evidence>
<dbReference type="Proteomes" id="UP000321518">
    <property type="component" value="Unassembled WGS sequence"/>
</dbReference>
<feature type="compositionally biased region" description="Low complexity" evidence="16">
    <location>
        <begin position="306"/>
        <end position="327"/>
    </location>
</feature>
<comment type="cofactor">
    <cofactor evidence="1">
        <name>Mg(2+)</name>
        <dbReference type="ChEBI" id="CHEBI:18420"/>
    </cofactor>
</comment>
<keyword evidence="10" id="KW-0067">ATP-binding</keyword>
<comment type="caution">
    <text evidence="18">The sequence shown here is derived from an EMBL/GenBank/DDBJ whole genome shotgun (WGS) entry which is preliminary data.</text>
</comment>
<comment type="subcellular location">
    <subcellularLocation>
        <location evidence="2">Cytoplasm</location>
    </subcellularLocation>
</comment>
<organism evidence="18 19">
    <name type="scientific">Rhodotorula toruloides</name>
    <name type="common">Yeast</name>
    <name type="synonym">Rhodosporidium toruloides</name>
    <dbReference type="NCBI Taxonomy" id="5286"/>
    <lineage>
        <taxon>Eukaryota</taxon>
        <taxon>Fungi</taxon>
        <taxon>Dikarya</taxon>
        <taxon>Basidiomycota</taxon>
        <taxon>Pucciniomycotina</taxon>
        <taxon>Microbotryomycetes</taxon>
        <taxon>Sporidiobolales</taxon>
        <taxon>Sporidiobolaceae</taxon>
        <taxon>Rhodotorula</taxon>
    </lineage>
</organism>
<evidence type="ECO:0000256" key="16">
    <source>
        <dbReference type="SAM" id="MobiDB-lite"/>
    </source>
</evidence>
<dbReference type="GO" id="GO:0004826">
    <property type="term" value="F:phenylalanine-tRNA ligase activity"/>
    <property type="evidence" value="ECO:0007669"/>
    <property type="project" value="UniProtKB-EC"/>
</dbReference>
<dbReference type="InterPro" id="IPR004531">
    <property type="entry name" value="Phe-tRNA-synth_IIc_bsu_arc_euk"/>
</dbReference>
<evidence type="ECO:0000256" key="14">
    <source>
        <dbReference type="ARBA" id="ARBA00033189"/>
    </source>
</evidence>
<dbReference type="SUPFAM" id="SSF46955">
    <property type="entry name" value="Putative DNA-binding domain"/>
    <property type="match status" value="2"/>
</dbReference>
<keyword evidence="8" id="KW-0479">Metal-binding</keyword>
<dbReference type="Gene3D" id="3.30.56.10">
    <property type="match status" value="2"/>
</dbReference>
<accession>A0A511KD57</accession>
<dbReference type="NCBIfam" id="TIGR00471">
    <property type="entry name" value="pheT_arch"/>
    <property type="match status" value="1"/>
</dbReference>
<dbReference type="Pfam" id="PF18262">
    <property type="entry name" value="PhetRS_B1"/>
    <property type="match status" value="1"/>
</dbReference>
<feature type="region of interest" description="Disordered" evidence="16">
    <location>
        <begin position="306"/>
        <end position="340"/>
    </location>
</feature>
<evidence type="ECO:0000256" key="15">
    <source>
        <dbReference type="ARBA" id="ARBA00049255"/>
    </source>
</evidence>
<evidence type="ECO:0000256" key="6">
    <source>
        <dbReference type="ARBA" id="ARBA00022490"/>
    </source>
</evidence>
<dbReference type="OrthoDB" id="1698572at2759"/>
<dbReference type="PANTHER" id="PTHR10947">
    <property type="entry name" value="PHENYLALANYL-TRNA SYNTHETASE BETA CHAIN AND LEUCINE-RICH REPEAT-CONTAINING PROTEIN 47"/>
    <property type="match status" value="1"/>
</dbReference>
<feature type="region of interest" description="Disordered" evidence="16">
    <location>
        <begin position="1"/>
        <end position="22"/>
    </location>
</feature>
<evidence type="ECO:0000256" key="4">
    <source>
        <dbReference type="ARBA" id="ARBA00011209"/>
    </source>
</evidence>
<comment type="subunit">
    <text evidence="4">Tetramer of two alpha and two beta subunits.</text>
</comment>
<evidence type="ECO:0000259" key="17">
    <source>
        <dbReference type="PROSITE" id="PS51483"/>
    </source>
</evidence>
<dbReference type="GO" id="GO:0000287">
    <property type="term" value="F:magnesium ion binding"/>
    <property type="evidence" value="ECO:0007669"/>
    <property type="project" value="InterPro"/>
</dbReference>
<dbReference type="Pfam" id="PF03484">
    <property type="entry name" value="B5"/>
    <property type="match status" value="1"/>
</dbReference>
<keyword evidence="9" id="KW-0547">Nucleotide-binding</keyword>
<dbReference type="InterPro" id="IPR020825">
    <property type="entry name" value="Phe-tRNA_synthase-like_B3/B4"/>
</dbReference>
<evidence type="ECO:0000313" key="19">
    <source>
        <dbReference type="Proteomes" id="UP000321518"/>
    </source>
</evidence>
<dbReference type="InterPro" id="IPR045060">
    <property type="entry name" value="Phe-tRNA-ligase_IIc_bsu"/>
</dbReference>
<dbReference type="PROSITE" id="PS51483">
    <property type="entry name" value="B5"/>
    <property type="match status" value="1"/>
</dbReference>
<dbReference type="EC" id="6.1.1.20" evidence="5"/>
<dbReference type="SUPFAM" id="SSF56037">
    <property type="entry name" value="PheT/TilS domain"/>
    <property type="match status" value="1"/>
</dbReference>
<dbReference type="Pfam" id="PF17759">
    <property type="entry name" value="tRNA_synthFbeta"/>
    <property type="match status" value="1"/>
</dbReference>
<evidence type="ECO:0000256" key="12">
    <source>
        <dbReference type="ARBA" id="ARBA00022917"/>
    </source>
</evidence>
<dbReference type="SMART" id="SM00873">
    <property type="entry name" value="B3_4"/>
    <property type="match status" value="1"/>
</dbReference>
<dbReference type="InterPro" id="IPR041616">
    <property type="entry name" value="PheRS_beta_core"/>
</dbReference>
<dbReference type="InterPro" id="IPR009061">
    <property type="entry name" value="DNA-bd_dom_put_sf"/>
</dbReference>
<feature type="compositionally biased region" description="Basic residues" evidence="16">
    <location>
        <begin position="59"/>
        <end position="70"/>
    </location>
</feature>
<dbReference type="SMART" id="SM00874">
    <property type="entry name" value="B5"/>
    <property type="match status" value="1"/>
</dbReference>
<feature type="compositionally biased region" description="Acidic residues" evidence="16">
    <location>
        <begin position="78"/>
        <end position="89"/>
    </location>
</feature>
<keyword evidence="6" id="KW-0963">Cytoplasm</keyword>
<evidence type="ECO:0000256" key="9">
    <source>
        <dbReference type="ARBA" id="ARBA00022741"/>
    </source>
</evidence>
<evidence type="ECO:0000256" key="1">
    <source>
        <dbReference type="ARBA" id="ARBA00001946"/>
    </source>
</evidence>
<feature type="compositionally biased region" description="Polar residues" evidence="16">
    <location>
        <begin position="1"/>
        <end position="12"/>
    </location>
</feature>
<dbReference type="SUPFAM" id="SSF81995">
    <property type="entry name" value="beta-sandwich domain of Sec23/24"/>
    <property type="match status" value="1"/>
</dbReference>
<dbReference type="InterPro" id="IPR005147">
    <property type="entry name" value="tRNA_synthase_B5-dom"/>
</dbReference>
<dbReference type="InterPro" id="IPR040659">
    <property type="entry name" value="PhetRS_B1"/>
</dbReference>
<feature type="region of interest" description="Disordered" evidence="16">
    <location>
        <begin position="945"/>
        <end position="980"/>
    </location>
</feature>
<dbReference type="InterPro" id="IPR045864">
    <property type="entry name" value="aa-tRNA-synth_II/BPL/LPL"/>
</dbReference>
<feature type="compositionally biased region" description="Low complexity" evidence="16">
    <location>
        <begin position="959"/>
        <end position="969"/>
    </location>
</feature>
<sequence>MTSYASTTTSAVPPTFLPADPKSLSRYLRSQQLSALRHLYEFKTLAVTRQIEEHAASMRGRHGRIRRRRGSSPLLDERDLEAEEEEDELEVRKKMRYNPSDDEEDEQSDNENGEAGAEATPGIALRRGTPAPEKGKGGSRKRRRQETQPIDPAHCYDLVFDLSPDWSADAYYHGPHPPPPARVVHAVLRATRKKPFVDPEGLSAAQLEALTTPLWETEGKGLSIFFGEEGGRKKAEHLSRDQERAQREVNMDAAEDWELAVIAGFSATCDEQMGRSLARKSMTAREMQAQAHLQAAQAAQQAQQQQVTPQQQAQQQQAAANRAVGQAGPAPQPHVGVLPGYGLPPQIRPYAMPTVTVDRVEFFRRLGTEYTTKEFDELLFQYGLELDEDTITDPDHPAGEPHQLKIEVPANRYDLLCIEGIARALQLYLSPDSGVPTYALKHAPAGEARTVRVHAETSHIRPYFASAILRNVKFDKLNYASFIDLQDKLHQNLARRRTLVAIGTHDLDKIAPGDITYEALPPKEIKFAPLNKTQEYTAEEMMQLYKEDKHLSRYLHIIEDSPVYPIIYDSSRQVLSMPPIINSDHTKITLNTTNIFIDVTATDQTKLDIVVDMIVTMFSEYCSEPFIIEPVNVVYEQGCTGGPRTVLSPPLTSRPFVARASYINSCTGLRLSRDEIIVQLRKMGHAANTPDNHPNFSPLNAQASLQIAPEDEIHVYVPPTRPDILHECDIMEEVAIAYGFDNLKKTFPQTNTVAKPFPINKLSDILRRLCSEASWTEVLPLILCSHDENFKFLNRQDPGDLAVVLANPKTIEYQIVRTSLLPGMLKSVRENRKHTLPLRIFEVSDVVVKDPQEERQARNIRRLGAVFCGRKAGFEVVHGLLDRLMLGLGIKNLVVESSWGEAGYYIKASEDATYFPGRSADIYYRSGTAGAAHAVLAPTASTHLEDAQAEPASTPPQAPTSTLAPTQPTKQPEQDDSAKKGALDTIKDALASALPSVTSKAASKTPVRDIKIGSLGILHPSVLKAYELDYPCSSLEFDVEPFL</sequence>
<dbReference type="GO" id="GO:0006432">
    <property type="term" value="P:phenylalanyl-tRNA aminoacylation"/>
    <property type="evidence" value="ECO:0007669"/>
    <property type="project" value="InterPro"/>
</dbReference>
<dbReference type="EMBL" id="BJWK01000004">
    <property type="protein sequence ID" value="GEM07925.1"/>
    <property type="molecule type" value="Genomic_DNA"/>
</dbReference>
<dbReference type="AlphaFoldDB" id="A0A511KD57"/>
<dbReference type="GO" id="GO:0009328">
    <property type="term" value="C:phenylalanine-tRNA ligase complex"/>
    <property type="evidence" value="ECO:0007669"/>
    <property type="project" value="TreeGrafter"/>
</dbReference>
<evidence type="ECO:0000256" key="10">
    <source>
        <dbReference type="ARBA" id="ARBA00022840"/>
    </source>
</evidence>
<comment type="catalytic activity">
    <reaction evidence="15">
        <text>tRNA(Phe) + L-phenylalanine + ATP = L-phenylalanyl-tRNA(Phe) + AMP + diphosphate + H(+)</text>
        <dbReference type="Rhea" id="RHEA:19413"/>
        <dbReference type="Rhea" id="RHEA-COMP:9668"/>
        <dbReference type="Rhea" id="RHEA-COMP:9699"/>
        <dbReference type="ChEBI" id="CHEBI:15378"/>
        <dbReference type="ChEBI" id="CHEBI:30616"/>
        <dbReference type="ChEBI" id="CHEBI:33019"/>
        <dbReference type="ChEBI" id="CHEBI:58095"/>
        <dbReference type="ChEBI" id="CHEBI:78442"/>
        <dbReference type="ChEBI" id="CHEBI:78531"/>
        <dbReference type="ChEBI" id="CHEBI:456215"/>
        <dbReference type="EC" id="6.1.1.20"/>
    </reaction>
</comment>
<dbReference type="SUPFAM" id="SSF55681">
    <property type="entry name" value="Class II aaRS and biotin synthetases"/>
    <property type="match status" value="1"/>
</dbReference>
<dbReference type="Gene3D" id="3.30.930.10">
    <property type="entry name" value="Bira Bifunctional Protein, Domain 2"/>
    <property type="match status" value="1"/>
</dbReference>
<evidence type="ECO:0000256" key="7">
    <source>
        <dbReference type="ARBA" id="ARBA00022598"/>
    </source>
</evidence>
<name>A0A511KD57_RHOTO</name>
<feature type="compositionally biased region" description="Acidic residues" evidence="16">
    <location>
        <begin position="100"/>
        <end position="112"/>
    </location>
</feature>
<dbReference type="GO" id="GO:0005524">
    <property type="term" value="F:ATP binding"/>
    <property type="evidence" value="ECO:0007669"/>
    <property type="project" value="UniProtKB-KW"/>
</dbReference>
<comment type="similarity">
    <text evidence="3">Belongs to the phenylalanyl-tRNA synthetase beta subunit family. Type 2 subfamily.</text>
</comment>
<dbReference type="GO" id="GO:0003723">
    <property type="term" value="F:RNA binding"/>
    <property type="evidence" value="ECO:0007669"/>
    <property type="project" value="InterPro"/>
</dbReference>
<evidence type="ECO:0000256" key="3">
    <source>
        <dbReference type="ARBA" id="ARBA00007438"/>
    </source>
</evidence>
<reference evidence="18 19" key="1">
    <citation type="submission" date="2019-07" db="EMBL/GenBank/DDBJ databases">
        <title>Rhodotorula toruloides NBRC10032 genome sequencing.</title>
        <authorList>
            <person name="Shida Y."/>
            <person name="Takaku H."/>
            <person name="Ogasawara W."/>
            <person name="Mori K."/>
        </authorList>
    </citation>
    <scope>NUCLEOTIDE SEQUENCE [LARGE SCALE GENOMIC DNA]</scope>
    <source>
        <strain evidence="18 19">NBRC10032</strain>
    </source>
</reference>
<dbReference type="CDD" id="cd00769">
    <property type="entry name" value="PheRS_beta_core"/>
    <property type="match status" value="1"/>
</dbReference>
<gene>
    <name evidence="18" type="ORF">Rt10032_c04g1942</name>
</gene>
<evidence type="ECO:0000256" key="5">
    <source>
        <dbReference type="ARBA" id="ARBA00012814"/>
    </source>
</evidence>
<keyword evidence="11" id="KW-0460">Magnesium</keyword>
<keyword evidence="7" id="KW-0436">Ligase</keyword>
<keyword evidence="13 18" id="KW-0030">Aminoacyl-tRNA synthetase</keyword>
<evidence type="ECO:0000313" key="18">
    <source>
        <dbReference type="EMBL" id="GEM07925.1"/>
    </source>
</evidence>
<evidence type="ECO:0000256" key="2">
    <source>
        <dbReference type="ARBA" id="ARBA00004496"/>
    </source>
</evidence>
<feature type="domain" description="B5" evidence="17">
    <location>
        <begin position="651"/>
        <end position="745"/>
    </location>
</feature>
<dbReference type="PANTHER" id="PTHR10947:SF0">
    <property type="entry name" value="PHENYLALANINE--TRNA LIGASE BETA SUBUNIT"/>
    <property type="match status" value="1"/>
</dbReference>
<proteinExistence type="inferred from homology"/>
<dbReference type="FunFam" id="3.50.40.10:FF:000002">
    <property type="entry name" value="phenylalanine--tRNA ligase beta subunit"/>
    <property type="match status" value="1"/>
</dbReference>
<keyword evidence="12" id="KW-0648">Protein biosynthesis</keyword>
<dbReference type="Pfam" id="PF03483">
    <property type="entry name" value="B3_4"/>
    <property type="match status" value="1"/>
</dbReference>
<evidence type="ECO:0000256" key="13">
    <source>
        <dbReference type="ARBA" id="ARBA00023146"/>
    </source>
</evidence>
<dbReference type="InterPro" id="IPR005146">
    <property type="entry name" value="B3/B4_tRNA-bd"/>
</dbReference>
<protein>
    <recommendedName>
        <fullName evidence="5">phenylalanine--tRNA ligase</fullName>
        <ecNumber evidence="5">6.1.1.20</ecNumber>
    </recommendedName>
    <alternativeName>
        <fullName evidence="14">Phenylalanyl-tRNA synthetase beta subunit</fullName>
    </alternativeName>
</protein>
<feature type="region of interest" description="Disordered" evidence="16">
    <location>
        <begin position="55"/>
        <end position="152"/>
    </location>
</feature>
<dbReference type="Gene3D" id="3.50.40.10">
    <property type="entry name" value="Phenylalanyl-trna Synthetase, Chain B, domain 3"/>
    <property type="match status" value="1"/>
</dbReference>
<evidence type="ECO:0000256" key="8">
    <source>
        <dbReference type="ARBA" id="ARBA00022723"/>
    </source>
</evidence>